<dbReference type="Pfam" id="PF00023">
    <property type="entry name" value="Ank"/>
    <property type="match status" value="1"/>
</dbReference>
<dbReference type="Proteomes" id="UP000007963">
    <property type="component" value="Unassembled WGS sequence"/>
</dbReference>
<keyword evidence="2 3" id="KW-0040">ANK repeat</keyword>
<feature type="repeat" description="ANK" evidence="3">
    <location>
        <begin position="231"/>
        <end position="263"/>
    </location>
</feature>
<dbReference type="Gene3D" id="1.25.40.20">
    <property type="entry name" value="Ankyrin repeat-containing domain"/>
    <property type="match status" value="2"/>
</dbReference>
<dbReference type="GO" id="GO:0005737">
    <property type="term" value="C:cytoplasm"/>
    <property type="evidence" value="ECO:0007669"/>
    <property type="project" value="TreeGrafter"/>
</dbReference>
<feature type="repeat" description="ANK" evidence="3">
    <location>
        <begin position="264"/>
        <end position="299"/>
    </location>
</feature>
<accession>Q0CUC5</accession>
<dbReference type="Pfam" id="PF13637">
    <property type="entry name" value="Ank_4"/>
    <property type="match status" value="1"/>
</dbReference>
<dbReference type="Pfam" id="PF12796">
    <property type="entry name" value="Ank_2"/>
    <property type="match status" value="3"/>
</dbReference>
<name>Q0CUC5_ASPTN</name>
<evidence type="ECO:0000256" key="2">
    <source>
        <dbReference type="ARBA" id="ARBA00023043"/>
    </source>
</evidence>
<dbReference type="PROSITE" id="PS50088">
    <property type="entry name" value="ANK_REPEAT"/>
    <property type="match status" value="9"/>
</dbReference>
<dbReference type="PROSITE" id="PS50297">
    <property type="entry name" value="ANK_REP_REGION"/>
    <property type="match status" value="6"/>
</dbReference>
<dbReference type="OrthoDB" id="4772757at2759"/>
<dbReference type="OMA" id="DHEYETA"/>
<feature type="repeat" description="ANK" evidence="3">
    <location>
        <begin position="542"/>
        <end position="574"/>
    </location>
</feature>
<dbReference type="SMART" id="SM00248">
    <property type="entry name" value="ANK"/>
    <property type="match status" value="13"/>
</dbReference>
<dbReference type="InterPro" id="IPR002110">
    <property type="entry name" value="Ankyrin_rpt"/>
</dbReference>
<organism evidence="4 5">
    <name type="scientific">Aspergillus terreus (strain NIH 2624 / FGSC A1156)</name>
    <dbReference type="NCBI Taxonomy" id="341663"/>
    <lineage>
        <taxon>Eukaryota</taxon>
        <taxon>Fungi</taxon>
        <taxon>Dikarya</taxon>
        <taxon>Ascomycota</taxon>
        <taxon>Pezizomycotina</taxon>
        <taxon>Eurotiomycetes</taxon>
        <taxon>Eurotiomycetidae</taxon>
        <taxon>Eurotiales</taxon>
        <taxon>Aspergillaceae</taxon>
        <taxon>Aspergillus</taxon>
        <taxon>Aspergillus subgen. Circumdati</taxon>
    </lineage>
</organism>
<dbReference type="eggNOG" id="KOG4177">
    <property type="taxonomic scope" value="Eukaryota"/>
</dbReference>
<dbReference type="PANTHER" id="PTHR24198">
    <property type="entry name" value="ANKYRIN REPEAT AND PROTEIN KINASE DOMAIN-CONTAINING PROTEIN"/>
    <property type="match status" value="1"/>
</dbReference>
<feature type="repeat" description="ANK" evidence="3">
    <location>
        <begin position="300"/>
        <end position="334"/>
    </location>
</feature>
<dbReference type="HOGENOM" id="CLU_005145_0_0_1"/>
<sequence>MTKPSPAPHILHLPDELLLQIAHDLSLATLNSLIKTCRRAFKSLTHQLYARALRDEPRRRSNGHPSLASKIGRIGSPNAVHHCMEHRFLGDEEGRVFWAECLREAAANGHADVVRRLLDAGVEPDRPSGSPIACRPIFTAAENNHVDIVEMLLAAGVQLGPPDDVRDCPLYAAMVRSPRPNMALVQMLLEQGSYPTAHITTLLYAVAGSGRADMVGLMLDIGAEIDARDAEGRTPLCLAIEQGHYDTIRMLLRRGASVTNVDDRGATPLCLAVENKETNTAAVVKLLVEHGADPNERYQDDHTPLHVATNVDGGKGEIVLALLELGADWRVTRGDGSLPPLLNAMQSCSEPCGSIQHLIDYGAASYPLHYTPGLLYWAASLGYDDIVKRYIEHMGDVEAGFVNDRQSPTRVIFRAVARGREALLKMILPFVTDVDWKSRMHGSAVTEAARIGVGGVSSAGSCMCRRVPDIDVINSLSETPLIVACQENRVEVAEELLKRGADIEAKHIPSKRTPLTIACEMGFEQLARMLLAHGANPYSQYYGRPNIAIAASHGHTGIVKMLIEHGVPVDLTSNILQTPLIVAAKTGHAEVVDALHGADVDHVDITGRSALSYAAEVKEGRTIQCLLERGADPDLLDVQGRSPLSWAVLAGNIDGITILVDAGTDIAKGDKKGHTPVGHAMRLRDEKAIKILYQRYSKW</sequence>
<evidence type="ECO:0000313" key="4">
    <source>
        <dbReference type="EMBL" id="EAU37671.1"/>
    </source>
</evidence>
<feature type="repeat" description="ANK" evidence="3">
    <location>
        <begin position="198"/>
        <end position="230"/>
    </location>
</feature>
<dbReference type="RefSeq" id="XP_001211887.1">
    <property type="nucleotide sequence ID" value="XM_001211887.1"/>
</dbReference>
<gene>
    <name evidence="4" type="ORF">ATEG_02709</name>
</gene>
<dbReference type="EMBL" id="CH476596">
    <property type="protein sequence ID" value="EAU37671.1"/>
    <property type="molecule type" value="Genomic_DNA"/>
</dbReference>
<dbReference type="SUPFAM" id="SSF48403">
    <property type="entry name" value="Ankyrin repeat"/>
    <property type="match status" value="2"/>
</dbReference>
<dbReference type="VEuPathDB" id="FungiDB:ATEG_02709"/>
<dbReference type="STRING" id="341663.Q0CUC5"/>
<reference evidence="5" key="1">
    <citation type="submission" date="2005-09" db="EMBL/GenBank/DDBJ databases">
        <title>Annotation of the Aspergillus terreus NIH2624 genome.</title>
        <authorList>
            <person name="Birren B.W."/>
            <person name="Lander E.S."/>
            <person name="Galagan J.E."/>
            <person name="Nusbaum C."/>
            <person name="Devon K."/>
            <person name="Henn M."/>
            <person name="Ma L.-J."/>
            <person name="Jaffe D.B."/>
            <person name="Butler J."/>
            <person name="Alvarez P."/>
            <person name="Gnerre S."/>
            <person name="Grabherr M."/>
            <person name="Kleber M."/>
            <person name="Mauceli E.W."/>
            <person name="Brockman W."/>
            <person name="Rounsley S."/>
            <person name="Young S.K."/>
            <person name="LaButti K."/>
            <person name="Pushparaj V."/>
            <person name="DeCaprio D."/>
            <person name="Crawford M."/>
            <person name="Koehrsen M."/>
            <person name="Engels R."/>
            <person name="Montgomery P."/>
            <person name="Pearson M."/>
            <person name="Howarth C."/>
            <person name="Larson L."/>
            <person name="Luoma S."/>
            <person name="White J."/>
            <person name="Alvarado L."/>
            <person name="Kodira C.D."/>
            <person name="Zeng Q."/>
            <person name="Oleary S."/>
            <person name="Yandava C."/>
            <person name="Denning D.W."/>
            <person name="Nierman W.C."/>
            <person name="Milne T."/>
            <person name="Madden K."/>
        </authorList>
    </citation>
    <scope>NUCLEOTIDE SEQUENCE [LARGE SCALE GENOMIC DNA]</scope>
    <source>
        <strain evidence="5">NIH 2624 / FGSC A1156</strain>
    </source>
</reference>
<feature type="repeat" description="ANK" evidence="3">
    <location>
        <begin position="476"/>
        <end position="508"/>
    </location>
</feature>
<feature type="repeat" description="ANK" evidence="3">
    <location>
        <begin position="510"/>
        <end position="536"/>
    </location>
</feature>
<keyword evidence="1" id="KW-0677">Repeat</keyword>
<dbReference type="AlphaFoldDB" id="Q0CUC5"/>
<evidence type="ECO:0000313" key="5">
    <source>
        <dbReference type="Proteomes" id="UP000007963"/>
    </source>
</evidence>
<evidence type="ECO:0000256" key="3">
    <source>
        <dbReference type="PROSITE-ProRule" id="PRU00023"/>
    </source>
</evidence>
<dbReference type="PRINTS" id="PR01415">
    <property type="entry name" value="ANKYRIN"/>
</dbReference>
<evidence type="ECO:0000256" key="1">
    <source>
        <dbReference type="ARBA" id="ARBA00022737"/>
    </source>
</evidence>
<dbReference type="PANTHER" id="PTHR24198:SF165">
    <property type="entry name" value="ANKYRIN REPEAT-CONTAINING PROTEIN-RELATED"/>
    <property type="match status" value="1"/>
</dbReference>
<dbReference type="InterPro" id="IPR036770">
    <property type="entry name" value="Ankyrin_rpt-contain_sf"/>
</dbReference>
<proteinExistence type="predicted"/>
<dbReference type="GeneID" id="4317214"/>
<protein>
    <submittedName>
        <fullName evidence="4">Uncharacterized protein</fullName>
    </submittedName>
</protein>
<feature type="repeat" description="ANK" evidence="3">
    <location>
        <begin position="639"/>
        <end position="671"/>
    </location>
</feature>
<feature type="repeat" description="ANK" evidence="3">
    <location>
        <begin position="606"/>
        <end position="638"/>
    </location>
</feature>